<sequence length="147" mass="16222">MNAATSAFQILLIEDDPADARLAQIALREAAVVSVVHHVRDGVEALDFLRRKAPEFTTAPRPDLVLLDLNMPRMDGRQVLRSMKGDPDLKTIPVVVLTTSDVDRDIAASYALGANSFVTKPMDVDEFCAVIRGIESYWFSVVRLPRG</sequence>
<dbReference type="InterPro" id="IPR052893">
    <property type="entry name" value="TCS_response_regulator"/>
</dbReference>
<dbReference type="EMBL" id="JABFDB010000001">
    <property type="protein sequence ID" value="NYZ18722.1"/>
    <property type="molecule type" value="Genomic_DNA"/>
</dbReference>
<organism evidence="3 4">
    <name type="scientific">Azospirillum oleiclasticum</name>
    <dbReference type="NCBI Taxonomy" id="2735135"/>
    <lineage>
        <taxon>Bacteria</taxon>
        <taxon>Pseudomonadati</taxon>
        <taxon>Pseudomonadota</taxon>
        <taxon>Alphaproteobacteria</taxon>
        <taxon>Rhodospirillales</taxon>
        <taxon>Azospirillaceae</taxon>
        <taxon>Azospirillum</taxon>
    </lineage>
</organism>
<dbReference type="PANTHER" id="PTHR44520">
    <property type="entry name" value="RESPONSE REGULATOR RCP1-RELATED"/>
    <property type="match status" value="1"/>
</dbReference>
<dbReference type="Proteomes" id="UP000584642">
    <property type="component" value="Unassembled WGS sequence"/>
</dbReference>
<comment type="caution">
    <text evidence="3">The sequence shown here is derived from an EMBL/GenBank/DDBJ whole genome shotgun (WGS) entry which is preliminary data.</text>
</comment>
<dbReference type="SUPFAM" id="SSF52172">
    <property type="entry name" value="CheY-like"/>
    <property type="match status" value="1"/>
</dbReference>
<dbReference type="PANTHER" id="PTHR44520:SF2">
    <property type="entry name" value="RESPONSE REGULATOR RCP1"/>
    <property type="match status" value="1"/>
</dbReference>
<evidence type="ECO:0000256" key="1">
    <source>
        <dbReference type="PROSITE-ProRule" id="PRU00169"/>
    </source>
</evidence>
<keyword evidence="1" id="KW-0597">Phosphoprotein</keyword>
<dbReference type="SMART" id="SM00448">
    <property type="entry name" value="REC"/>
    <property type="match status" value="1"/>
</dbReference>
<proteinExistence type="predicted"/>
<evidence type="ECO:0000313" key="3">
    <source>
        <dbReference type="EMBL" id="NYZ18722.1"/>
    </source>
</evidence>
<dbReference type="InterPro" id="IPR011006">
    <property type="entry name" value="CheY-like_superfamily"/>
</dbReference>
<dbReference type="InterPro" id="IPR001789">
    <property type="entry name" value="Sig_transdc_resp-reg_receiver"/>
</dbReference>
<dbReference type="Gene3D" id="3.40.50.2300">
    <property type="match status" value="1"/>
</dbReference>
<feature type="modified residue" description="4-aspartylphosphate" evidence="1">
    <location>
        <position position="68"/>
    </location>
</feature>
<protein>
    <submittedName>
        <fullName evidence="3">Response regulator</fullName>
    </submittedName>
</protein>
<dbReference type="CDD" id="cd17557">
    <property type="entry name" value="REC_Rcp-like"/>
    <property type="match status" value="1"/>
</dbReference>
<gene>
    <name evidence="3" type="ORF">HND93_03280</name>
</gene>
<dbReference type="PROSITE" id="PS50110">
    <property type="entry name" value="RESPONSE_REGULATORY"/>
    <property type="match status" value="1"/>
</dbReference>
<name>A0ABX2T342_9PROT</name>
<evidence type="ECO:0000313" key="4">
    <source>
        <dbReference type="Proteomes" id="UP000584642"/>
    </source>
</evidence>
<feature type="domain" description="Response regulatory" evidence="2">
    <location>
        <begin position="9"/>
        <end position="135"/>
    </location>
</feature>
<reference evidence="3 4" key="1">
    <citation type="submission" date="2020-05" db="EMBL/GenBank/DDBJ databases">
        <title>Azospirillum oleiclasticum sp. nov, a nitrogen-fixing and heavy crude oil-emulsifying bacterium isolated from the crude oil of Yumen Oilfield.</title>
        <authorList>
            <person name="Wu D."/>
            <person name="Cai M."/>
            <person name="Zhang X."/>
        </authorList>
    </citation>
    <scope>NUCLEOTIDE SEQUENCE [LARGE SCALE GENOMIC DNA]</scope>
    <source>
        <strain evidence="3 4">ROY-1-1-2</strain>
    </source>
</reference>
<evidence type="ECO:0000259" key="2">
    <source>
        <dbReference type="PROSITE" id="PS50110"/>
    </source>
</evidence>
<keyword evidence="4" id="KW-1185">Reference proteome</keyword>
<dbReference type="Pfam" id="PF00072">
    <property type="entry name" value="Response_reg"/>
    <property type="match status" value="1"/>
</dbReference>
<accession>A0ABX2T342</accession>
<dbReference type="RefSeq" id="WP_180280441.1">
    <property type="nucleotide sequence ID" value="NZ_JABFDB010000001.1"/>
</dbReference>